<protein>
    <submittedName>
        <fullName evidence="7">TerC family protein</fullName>
    </submittedName>
</protein>
<evidence type="ECO:0000256" key="5">
    <source>
        <dbReference type="ARBA" id="ARBA00023136"/>
    </source>
</evidence>
<proteinExistence type="inferred from homology"/>
<evidence type="ECO:0000313" key="7">
    <source>
        <dbReference type="EMBL" id="RJG03326.1"/>
    </source>
</evidence>
<dbReference type="PANTHER" id="PTHR30238">
    <property type="entry name" value="MEMBRANE BOUND PREDICTED REDOX MODULATOR"/>
    <property type="match status" value="1"/>
</dbReference>
<accession>A0A3A3GM10</accession>
<comment type="similarity">
    <text evidence="2">Belongs to the TerC family.</text>
</comment>
<comment type="subcellular location">
    <subcellularLocation>
        <location evidence="1">Membrane</location>
        <topology evidence="1">Multi-pass membrane protein</topology>
    </subcellularLocation>
</comment>
<evidence type="ECO:0000256" key="2">
    <source>
        <dbReference type="ARBA" id="ARBA00007511"/>
    </source>
</evidence>
<feature type="transmembrane region" description="Helical" evidence="6">
    <location>
        <begin position="48"/>
        <end position="67"/>
    </location>
</feature>
<keyword evidence="5 6" id="KW-0472">Membrane</keyword>
<evidence type="ECO:0000256" key="1">
    <source>
        <dbReference type="ARBA" id="ARBA00004141"/>
    </source>
</evidence>
<sequence length="248" mass="26266">MPEFMLQSTFWVSVLQIIAIDILLGGDNAVVIALACRKLPVHQRNKGIAWGVFGAIGLRVVLIFFALQLLALPFLKVVGAILLVWIGIKLLQHEEDDGHANVHGSTSLVGAIKTIVVADAVMSVDNVIAVAGAAKGDLNLVIFGIVISIPIIVWGSKLVLRLMDRFPAVITLGAGLLGWIAGDMIVSDVVLKPYLAGMPSWLHYLSAALGALLVIVAGSWLAGRKKEETSTLVDLTEVAVAGKTPKGK</sequence>
<keyword evidence="3 6" id="KW-0812">Transmembrane</keyword>
<evidence type="ECO:0000256" key="3">
    <source>
        <dbReference type="ARBA" id="ARBA00022692"/>
    </source>
</evidence>
<dbReference type="PANTHER" id="PTHR30238:SF4">
    <property type="entry name" value="SLL1022 PROTEIN"/>
    <property type="match status" value="1"/>
</dbReference>
<reference evidence="8" key="1">
    <citation type="submission" date="2018-09" db="EMBL/GenBank/DDBJ databases">
        <authorList>
            <person name="Zhu H."/>
        </authorList>
    </citation>
    <scope>NUCLEOTIDE SEQUENCE [LARGE SCALE GENOMIC DNA]</scope>
    <source>
        <strain evidence="8">K1S02-23</strain>
    </source>
</reference>
<comment type="caution">
    <text evidence="7">The sequence shown here is derived from an EMBL/GenBank/DDBJ whole genome shotgun (WGS) entry which is preliminary data.</text>
</comment>
<feature type="transmembrane region" description="Helical" evidence="6">
    <location>
        <begin position="166"/>
        <end position="186"/>
    </location>
</feature>
<name>A0A3A3GM10_9BURK</name>
<feature type="transmembrane region" description="Helical" evidence="6">
    <location>
        <begin position="201"/>
        <end position="222"/>
    </location>
</feature>
<dbReference type="OrthoDB" id="5295733at2"/>
<dbReference type="Pfam" id="PF03741">
    <property type="entry name" value="TerC"/>
    <property type="match status" value="1"/>
</dbReference>
<gene>
    <name evidence="7" type="ORF">D3878_18450</name>
</gene>
<dbReference type="RefSeq" id="WP_119786821.1">
    <property type="nucleotide sequence ID" value="NZ_QYUQ01000002.1"/>
</dbReference>
<dbReference type="Proteomes" id="UP000266327">
    <property type="component" value="Unassembled WGS sequence"/>
</dbReference>
<evidence type="ECO:0000256" key="4">
    <source>
        <dbReference type="ARBA" id="ARBA00022989"/>
    </source>
</evidence>
<organism evidence="7 8">
    <name type="scientific">Noviherbaspirillum sedimenti</name>
    <dbReference type="NCBI Taxonomy" id="2320865"/>
    <lineage>
        <taxon>Bacteria</taxon>
        <taxon>Pseudomonadati</taxon>
        <taxon>Pseudomonadota</taxon>
        <taxon>Betaproteobacteria</taxon>
        <taxon>Burkholderiales</taxon>
        <taxon>Oxalobacteraceae</taxon>
        <taxon>Noviherbaspirillum</taxon>
    </lineage>
</organism>
<dbReference type="EMBL" id="QYUQ01000002">
    <property type="protein sequence ID" value="RJG03326.1"/>
    <property type="molecule type" value="Genomic_DNA"/>
</dbReference>
<dbReference type="InterPro" id="IPR005496">
    <property type="entry name" value="Integral_membrane_TerC"/>
</dbReference>
<keyword evidence="8" id="KW-1185">Reference proteome</keyword>
<evidence type="ECO:0000313" key="8">
    <source>
        <dbReference type="Proteomes" id="UP000266327"/>
    </source>
</evidence>
<dbReference type="NCBIfam" id="TIGR03717">
    <property type="entry name" value="R_switched_YjbE"/>
    <property type="match status" value="1"/>
</dbReference>
<dbReference type="InterPro" id="IPR022301">
    <property type="entry name" value="Integral_membrane_YjbE"/>
</dbReference>
<feature type="transmembrane region" description="Helical" evidence="6">
    <location>
        <begin position="140"/>
        <end position="159"/>
    </location>
</feature>
<feature type="transmembrane region" description="Helical" evidence="6">
    <location>
        <begin position="12"/>
        <end position="36"/>
    </location>
</feature>
<dbReference type="GO" id="GO:0016020">
    <property type="term" value="C:membrane"/>
    <property type="evidence" value="ECO:0007669"/>
    <property type="project" value="UniProtKB-SubCell"/>
</dbReference>
<keyword evidence="4 6" id="KW-1133">Transmembrane helix</keyword>
<evidence type="ECO:0000256" key="6">
    <source>
        <dbReference type="SAM" id="Phobius"/>
    </source>
</evidence>
<dbReference type="AlphaFoldDB" id="A0A3A3GM10"/>